<dbReference type="EMBL" id="KN780375">
    <property type="protein sequence ID" value="KIH44089.1"/>
    <property type="molecule type" value="Genomic_DNA"/>
</dbReference>
<evidence type="ECO:0000313" key="1">
    <source>
        <dbReference type="EMBL" id="KIH44089.1"/>
    </source>
</evidence>
<keyword evidence="2" id="KW-1185">Reference proteome</keyword>
<name>A0A0C2FBB2_9BILA</name>
<reference evidence="1 2" key="1">
    <citation type="submission" date="2013-12" db="EMBL/GenBank/DDBJ databases">
        <title>Draft genome of the parsitic nematode Ancylostoma duodenale.</title>
        <authorList>
            <person name="Mitreva M."/>
        </authorList>
    </citation>
    <scope>NUCLEOTIDE SEQUENCE [LARGE SCALE GENOMIC DNA]</scope>
    <source>
        <strain evidence="1 2">Zhejiang</strain>
    </source>
</reference>
<sequence>MEFAPEESEIKANLTKAITLLKQRNELLVVADTDPDIFEFYDQHSRAEAMQSYIGGLLAREEKEGREKTITVSHCHVEWIFE</sequence>
<dbReference type="OrthoDB" id="5903954at2759"/>
<dbReference type="Proteomes" id="UP000054047">
    <property type="component" value="Unassembled WGS sequence"/>
</dbReference>
<proteinExistence type="predicted"/>
<protein>
    <submittedName>
        <fullName evidence="1">Uncharacterized protein</fullName>
    </submittedName>
</protein>
<organism evidence="1 2">
    <name type="scientific">Ancylostoma duodenale</name>
    <dbReference type="NCBI Taxonomy" id="51022"/>
    <lineage>
        <taxon>Eukaryota</taxon>
        <taxon>Metazoa</taxon>
        <taxon>Ecdysozoa</taxon>
        <taxon>Nematoda</taxon>
        <taxon>Chromadorea</taxon>
        <taxon>Rhabditida</taxon>
        <taxon>Rhabditina</taxon>
        <taxon>Rhabditomorpha</taxon>
        <taxon>Strongyloidea</taxon>
        <taxon>Ancylostomatidae</taxon>
        <taxon>Ancylostomatinae</taxon>
        <taxon>Ancylostoma</taxon>
    </lineage>
</organism>
<accession>A0A0C2FBB2</accession>
<gene>
    <name evidence="1" type="ORF">ANCDUO_25896</name>
</gene>
<evidence type="ECO:0000313" key="2">
    <source>
        <dbReference type="Proteomes" id="UP000054047"/>
    </source>
</evidence>
<dbReference type="AlphaFoldDB" id="A0A0C2FBB2"/>